<evidence type="ECO:0000313" key="2">
    <source>
        <dbReference type="Proteomes" id="UP000595362"/>
    </source>
</evidence>
<dbReference type="EMBL" id="CP066681">
    <property type="protein sequence ID" value="QQG36016.1"/>
    <property type="molecule type" value="Genomic_DNA"/>
</dbReference>
<name>A0A7T5UGL4_9BACT</name>
<evidence type="ECO:0000313" key="1">
    <source>
        <dbReference type="EMBL" id="QQG36016.1"/>
    </source>
</evidence>
<dbReference type="AlphaFoldDB" id="A0A7T5UGL4"/>
<organism evidence="1 2">
    <name type="scientific">Micavibrio aeruginosavorus</name>
    <dbReference type="NCBI Taxonomy" id="349221"/>
    <lineage>
        <taxon>Bacteria</taxon>
        <taxon>Pseudomonadati</taxon>
        <taxon>Bdellovibrionota</taxon>
        <taxon>Bdellovibrionia</taxon>
        <taxon>Bdellovibrionales</taxon>
        <taxon>Pseudobdellovibrionaceae</taxon>
        <taxon>Micavibrio</taxon>
    </lineage>
</organism>
<reference evidence="1 2" key="1">
    <citation type="submission" date="2020-07" db="EMBL/GenBank/DDBJ databases">
        <title>Huge and variable diversity of episymbiotic CPR bacteria and DPANN archaea in groundwater ecosystems.</title>
        <authorList>
            <person name="He C.Y."/>
            <person name="Keren R."/>
            <person name="Whittaker M."/>
            <person name="Farag I.F."/>
            <person name="Doudna J."/>
            <person name="Cate J.H.D."/>
            <person name="Banfield J.F."/>
        </authorList>
    </citation>
    <scope>NUCLEOTIDE SEQUENCE [LARGE SCALE GENOMIC DNA]</scope>
    <source>
        <strain evidence="1">NC_groundwater_70_Ag_B-0.1um_54_66</strain>
    </source>
</reference>
<accession>A0A7T5UGL4</accession>
<sequence length="632" mass="68736">MSRIRQMKTTFTAGEVSRALLGRGDLRAYENGALTLRNVFIEPTGGVTRRAGLRYVDTAAGDGRLLAFEFSVEQTYLLALTEGLLSVYADDALVTAITAPWTAAQVAQLSYTQSADTLLLVHPDVPPRRLTRNAGGVWLLQNWDFFSDGNVVRQPYFKFADTSVTITASATSGTATLTASAAVFTPDHEGTRLRIAGKEVLVTDFNSPTVVTATVIQTLPGTVATIDWQEQAFSAARGYPVSVAFHQDRLVLGGSRDLPNRLWFSCSGDLFNFDTGTGLDDQAIEFSILSDQVNAIRGIFSGRHLQVFTSGAEWMVTGDPLTPANVQIRRQTRIGSMTSRSIAPVTVDGATLFVARNGEQIQEFLYTDVEQAYQVTDLALVSRHIVPTPVDMDFDQRRRLLFLVRADGRFATLTAFRAEAVAAWTLHETDGAVKSVSVAGDSVYLLVDREGAYSIECVADDLNLDAALAGASDTPVLTWSGLDHLEGRTVMIVADGVVMTSQTVTDGQLELEEPASSIEVGLPYTHTIEPLPPSILDQGGGGRAVRLVEAVFRIEKTAALRLDTGRGLRDIPLRQFGVDVILDASPPRVSRDVRVRALGWQGDGEQPLWRIEQNMPLPFTLLSVTTELKIND</sequence>
<proteinExistence type="predicted"/>
<gene>
    <name evidence="1" type="ORF">HYS17_11025</name>
</gene>
<protein>
    <recommendedName>
        <fullName evidence="3">Phage protein</fullName>
    </recommendedName>
</protein>
<evidence type="ECO:0008006" key="3">
    <source>
        <dbReference type="Google" id="ProtNLM"/>
    </source>
</evidence>
<dbReference type="Proteomes" id="UP000595362">
    <property type="component" value="Chromosome"/>
</dbReference>